<feature type="domain" description="AAA+ ATPase" evidence="8">
    <location>
        <begin position="39"/>
        <end position="163"/>
    </location>
</feature>
<evidence type="ECO:0000313" key="27">
    <source>
        <dbReference type="Proteomes" id="UP000273443"/>
    </source>
</evidence>
<dbReference type="EMBL" id="CP033238">
    <property type="protein sequence ID" value="AZF76430.1"/>
    <property type="molecule type" value="Genomic_DNA"/>
</dbReference>
<evidence type="ECO:0000256" key="1">
    <source>
        <dbReference type="ARBA" id="ARBA00006878"/>
    </source>
</evidence>
<evidence type="ECO:0000313" key="30">
    <source>
        <dbReference type="Proteomes" id="UP000282269"/>
    </source>
</evidence>
<evidence type="ECO:0000313" key="18">
    <source>
        <dbReference type="EMBL" id="AZF84219.1"/>
    </source>
</evidence>
<dbReference type="Proteomes" id="UP000033057">
    <property type="component" value="Chromosome"/>
</dbReference>
<evidence type="ECO:0000313" key="13">
    <source>
        <dbReference type="EMBL" id="AZF71187.1"/>
    </source>
</evidence>
<keyword evidence="3 7" id="KW-0235">DNA replication</keyword>
<proteinExistence type="inferred from homology"/>
<dbReference type="GeneID" id="1455033"/>
<dbReference type="EMBL" id="CP033241">
    <property type="protein sequence ID" value="AZF84219.1"/>
    <property type="molecule type" value="Genomic_DNA"/>
</dbReference>
<dbReference type="PANTHER" id="PTHR23389">
    <property type="entry name" value="CHROMOSOME TRANSMISSION FIDELITY FACTOR 18"/>
    <property type="match status" value="1"/>
</dbReference>
<evidence type="ECO:0000313" key="12">
    <source>
        <dbReference type="EMBL" id="AZF68567.1"/>
    </source>
</evidence>
<dbReference type="GO" id="GO:0005524">
    <property type="term" value="F:ATP binding"/>
    <property type="evidence" value="ECO:0007669"/>
    <property type="project" value="UniProtKB-UniRule"/>
</dbReference>
<evidence type="ECO:0000313" key="24">
    <source>
        <dbReference type="Proteomes" id="UP000267993"/>
    </source>
</evidence>
<dbReference type="HAMAP" id="MF_01508">
    <property type="entry name" value="RfcL"/>
    <property type="match status" value="1"/>
</dbReference>
<dbReference type="SUPFAM" id="SSF52540">
    <property type="entry name" value="P-loop containing nucleoside triphosphate hydrolases"/>
    <property type="match status" value="1"/>
</dbReference>
<dbReference type="GO" id="GO:0003689">
    <property type="term" value="F:DNA clamp loader activity"/>
    <property type="evidence" value="ECO:0007669"/>
    <property type="project" value="UniProtKB-UniRule"/>
</dbReference>
<reference evidence="19 31" key="5">
    <citation type="journal article" date="2020" name="Nat. Commun.">
        <title>The structures of two archaeal type IV pili illuminate evolutionary relationships.</title>
        <authorList>
            <person name="Wang F."/>
            <person name="Baquero D.P."/>
            <person name="Su Z."/>
            <person name="Beltran L.C."/>
            <person name="Prangishvili D."/>
            <person name="Krupovic M."/>
            <person name="Egelman E.H."/>
        </authorList>
    </citation>
    <scope>NUCLEOTIDE SEQUENCE [LARGE SCALE GENOMIC DNA]</scope>
    <source>
        <strain evidence="19 31">POZ149</strain>
    </source>
</reference>
<dbReference type="RefSeq" id="WP_009991358.1">
    <property type="nucleotide sequence ID" value="NZ_CP011055.2"/>
</dbReference>
<keyword evidence="4 7" id="KW-0547">Nucleotide-binding</keyword>
<dbReference type="Pfam" id="PF00004">
    <property type="entry name" value="AAA"/>
    <property type="match status" value="1"/>
</dbReference>
<evidence type="ECO:0000313" key="14">
    <source>
        <dbReference type="EMBL" id="AZF73807.1"/>
    </source>
</evidence>
<sequence length="405" mass="46787">MIQWFLKYRPRSLKDVENQDDAKKQLQEWIESWLNGNSNVKAVLLHGPPGVGKTVLAEALAHDYNFELLEMNASDSRKLQDIKSIAEKAAVYGSIFGTKGKLILLDEVDGINVREDTGAIQGILELIEKTKYPIIMTANDPWNPGLRELRNKAKMIELSKLGKYPLRRILKKICQAEKIICDDEALNYIIDSSEGDARYAINILQGIGEGYGKVTLNLVESLAKRKERELDPFETLRDIFWARYAWQAKNAATSAQIDYDMLIRWISENIPIQYDNIEDIWRAFDALSRASIFLKRAKSGDWDLLSYAYDMMSSGVAFAEPEKKKPNWKPKWKKYQFPSYIQLLSKSKDIRDTRDEIIKKLAIHSSFNKALNDTYPFFLLFYKKYDKHLNLNTKEKEYLSSISKS</sequence>
<feature type="binding site" evidence="7">
    <location>
        <begin position="47"/>
        <end position="54"/>
    </location>
    <ligand>
        <name>ATP</name>
        <dbReference type="ChEBI" id="CHEBI:30616"/>
    </ligand>
</feature>
<evidence type="ECO:0000313" key="10">
    <source>
        <dbReference type="EMBL" id="AKA76786.1"/>
    </source>
</evidence>
<dbReference type="EMBL" id="CP033240">
    <property type="protein sequence ID" value="AZF81643.1"/>
    <property type="molecule type" value="Genomic_DNA"/>
</dbReference>
<evidence type="ECO:0000256" key="6">
    <source>
        <dbReference type="ARBA" id="ARBA00032141"/>
    </source>
</evidence>
<dbReference type="Proteomes" id="UP000273443">
    <property type="component" value="Chromosome"/>
</dbReference>
<dbReference type="Proteomes" id="UP000269431">
    <property type="component" value="Chromosome"/>
</dbReference>
<dbReference type="AlphaFoldDB" id="A0A0E3GV66"/>
<dbReference type="PATRIC" id="fig|2287.6.peg.1913"/>
<evidence type="ECO:0000313" key="23">
    <source>
        <dbReference type="Proteomes" id="UP000033106"/>
    </source>
</evidence>
<dbReference type="GeneID" id="44129774"/>
<evidence type="ECO:0000313" key="29">
    <source>
        <dbReference type="Proteomes" id="UP000278715"/>
    </source>
</evidence>
<dbReference type="EMBL" id="CP050869">
    <property type="protein sequence ID" value="QPG51032.1"/>
    <property type="molecule type" value="Genomic_DNA"/>
</dbReference>
<dbReference type="EMBL" id="LT549890">
    <property type="protein sequence ID" value="SAI84352.1"/>
    <property type="molecule type" value="Genomic_DNA"/>
</dbReference>
<reference evidence="10" key="4">
    <citation type="submission" date="2018-10" db="EMBL/GenBank/DDBJ databases">
        <authorList>
            <person name="McCarthy S."/>
            <person name="Gradnigo J."/>
            <person name="Johnson T."/>
            <person name="Payne S."/>
            <person name="Lipzen A."/>
            <person name="Schackwitz W."/>
            <person name="Martin J."/>
            <person name="Moriyama E."/>
            <person name="Blum P."/>
        </authorList>
    </citation>
    <scope>NUCLEOTIDE SEQUENCE</scope>
    <source>
        <strain evidence="9">SARC-B</strain>
        <strain evidence="10">SARC-C</strain>
        <strain evidence="11">SULA</strain>
    </source>
</reference>
<evidence type="ECO:0000256" key="4">
    <source>
        <dbReference type="ARBA" id="ARBA00022741"/>
    </source>
</evidence>
<dbReference type="Proteomes" id="UP000033106">
    <property type="component" value="Chromosome"/>
</dbReference>
<dbReference type="Proteomes" id="UP000076770">
    <property type="component" value="Chromosome i"/>
</dbReference>
<dbReference type="EMBL" id="CP033236">
    <property type="protein sequence ID" value="AZF71187.1"/>
    <property type="molecule type" value="Genomic_DNA"/>
</dbReference>
<evidence type="ECO:0000313" key="21">
    <source>
        <dbReference type="Proteomes" id="UP000033057"/>
    </source>
</evidence>
<dbReference type="NCBIfam" id="NF003226">
    <property type="entry name" value="PRK04195.1-1"/>
    <property type="match status" value="1"/>
</dbReference>
<protein>
    <recommendedName>
        <fullName evidence="2 7">Replication factor C large subunit</fullName>
        <shortName evidence="7">RFC large subunit</shortName>
    </recommendedName>
    <alternativeName>
        <fullName evidence="6 7">Clamp loader large subunit</fullName>
    </alternativeName>
</protein>
<dbReference type="NCBIfam" id="NF003229">
    <property type="entry name" value="PRK04195.1-5"/>
    <property type="match status" value="1"/>
</dbReference>
<dbReference type="EMBL" id="CP011057">
    <property type="protein sequence ID" value="AKA79479.1"/>
    <property type="molecule type" value="Genomic_DNA"/>
</dbReference>
<dbReference type="Proteomes" id="UP000033085">
    <property type="component" value="Chromosome"/>
</dbReference>
<accession>A0A0E3GV66</accession>
<dbReference type="Proteomes" id="UP000267993">
    <property type="component" value="Chromosome"/>
</dbReference>
<reference evidence="20" key="2">
    <citation type="submission" date="2016-04" db="EMBL/GenBank/DDBJ databases">
        <authorList>
            <person name="Evans L.H."/>
            <person name="Alamgir A."/>
            <person name="Owens N."/>
            <person name="Weber N.D."/>
            <person name="Virtaneva K."/>
            <person name="Barbian K."/>
            <person name="Babar A."/>
            <person name="Rosenke K."/>
        </authorList>
    </citation>
    <scope>NUCLEOTIDE SEQUENCE</scope>
    <source>
        <strain evidence="20">P1</strain>
    </source>
</reference>
<evidence type="ECO:0000313" key="25">
    <source>
        <dbReference type="Proteomes" id="UP000269431"/>
    </source>
</evidence>
<dbReference type="Proteomes" id="UP000278715">
    <property type="component" value="Chromosome"/>
</dbReference>
<dbReference type="EMBL" id="CP033239">
    <property type="protein sequence ID" value="AZF79038.1"/>
    <property type="molecule type" value="Genomic_DNA"/>
</dbReference>
<evidence type="ECO:0000256" key="5">
    <source>
        <dbReference type="ARBA" id="ARBA00022840"/>
    </source>
</evidence>
<evidence type="ECO:0000313" key="11">
    <source>
        <dbReference type="EMBL" id="AKA79479.1"/>
    </source>
</evidence>
<dbReference type="InterPro" id="IPR027417">
    <property type="entry name" value="P-loop_NTPase"/>
</dbReference>
<name>A0A0E3GV66_SACSO</name>
<dbReference type="EMBL" id="CP011056">
    <property type="protein sequence ID" value="AKA76786.1"/>
    <property type="molecule type" value="Genomic_DNA"/>
</dbReference>
<dbReference type="EMBL" id="CP033237">
    <property type="protein sequence ID" value="AZF73807.1"/>
    <property type="molecule type" value="Genomic_DNA"/>
</dbReference>
<evidence type="ECO:0000313" key="17">
    <source>
        <dbReference type="EMBL" id="AZF81643.1"/>
    </source>
</evidence>
<dbReference type="InterPro" id="IPR003959">
    <property type="entry name" value="ATPase_AAA_core"/>
</dbReference>
<evidence type="ECO:0000313" key="28">
    <source>
        <dbReference type="Proteomes" id="UP000275843"/>
    </source>
</evidence>
<evidence type="ECO:0000313" key="9">
    <source>
        <dbReference type="EMBL" id="AKA74088.1"/>
    </source>
</evidence>
<evidence type="ECO:0000256" key="3">
    <source>
        <dbReference type="ARBA" id="ARBA00022705"/>
    </source>
</evidence>
<dbReference type="Proteomes" id="UP000275843">
    <property type="component" value="Chromosome"/>
</dbReference>
<dbReference type="InterPro" id="IPR047854">
    <property type="entry name" value="RFC_lid"/>
</dbReference>
<reference evidence="21 22" key="1">
    <citation type="journal article" date="2015" name="Genome Announc.">
        <title>Complete Genome Sequence of Sulfolobus solfataricus Strain 98/2 and Evolved Derivatives.</title>
        <authorList>
            <person name="McCarthy S."/>
            <person name="Gradnigo J."/>
            <person name="Johnson T."/>
            <person name="Payne S."/>
            <person name="Lipzen A."/>
            <person name="Martin J."/>
            <person name="Schackwitz W."/>
            <person name="Moriyama E."/>
            <person name="Blum P."/>
        </authorList>
    </citation>
    <scope>NUCLEOTIDE SEQUENCE [LARGE SCALE GENOMIC DNA]</scope>
    <source>
        <strain evidence="21">98/2 SULC</strain>
        <strain evidence="9">SARC-B</strain>
        <strain evidence="10">SARC-C</strain>
        <strain evidence="11 23">SULA</strain>
        <strain evidence="22">SULB</strain>
    </source>
</reference>
<evidence type="ECO:0000256" key="7">
    <source>
        <dbReference type="HAMAP-Rule" id="MF_01508"/>
    </source>
</evidence>
<dbReference type="Gene3D" id="1.10.8.60">
    <property type="match status" value="1"/>
</dbReference>
<organism evidence="10 21">
    <name type="scientific">Saccharolobus solfataricus</name>
    <name type="common">Sulfolobus solfataricus</name>
    <dbReference type="NCBI Taxonomy" id="2287"/>
    <lineage>
        <taxon>Archaea</taxon>
        <taxon>Thermoproteota</taxon>
        <taxon>Thermoprotei</taxon>
        <taxon>Sulfolobales</taxon>
        <taxon>Sulfolobaceae</taxon>
        <taxon>Saccharolobus</taxon>
    </lineage>
</organism>
<dbReference type="Proteomes" id="UP000282269">
    <property type="component" value="Chromosome"/>
</dbReference>
<dbReference type="PANTHER" id="PTHR23389:SF6">
    <property type="entry name" value="REPLICATION FACTOR C SUBUNIT 1"/>
    <property type="match status" value="1"/>
</dbReference>
<evidence type="ECO:0000313" key="31">
    <source>
        <dbReference type="Proteomes" id="UP000594632"/>
    </source>
</evidence>
<dbReference type="KEGG" id="ssol:SULB_1859"/>
<comment type="similarity">
    <text evidence="1 7">Belongs to the activator 1 small subunits family. RfcL subfamily.</text>
</comment>
<evidence type="ECO:0000313" key="16">
    <source>
        <dbReference type="EMBL" id="AZF79038.1"/>
    </source>
</evidence>
<evidence type="ECO:0000313" key="22">
    <source>
        <dbReference type="Proteomes" id="UP000033085"/>
    </source>
</evidence>
<dbReference type="Proteomes" id="UP000273194">
    <property type="component" value="Chromosome"/>
</dbReference>
<dbReference type="EMBL" id="CP011055">
    <property type="protein sequence ID" value="AKA74088.1"/>
    <property type="molecule type" value="Genomic_DNA"/>
</dbReference>
<dbReference type="CDD" id="cd18140">
    <property type="entry name" value="HLD_clamp_RFC"/>
    <property type="match status" value="1"/>
</dbReference>
<dbReference type="KEGG" id="ssof:SULC_1857"/>
<keyword evidence="5 7" id="KW-0067">ATP-binding</keyword>
<dbReference type="GO" id="GO:0006260">
    <property type="term" value="P:DNA replication"/>
    <property type="evidence" value="ECO:0007669"/>
    <property type="project" value="UniProtKB-UniRule"/>
</dbReference>
<dbReference type="Pfam" id="PF21960">
    <property type="entry name" value="RCF1-5-like_lid"/>
    <property type="match status" value="1"/>
</dbReference>
<evidence type="ECO:0000313" key="26">
    <source>
        <dbReference type="Proteomes" id="UP000273194"/>
    </source>
</evidence>
<reference evidence="24 25" key="3">
    <citation type="journal article" date="2018" name="Proc. Natl. Acad. Sci. U.S.A.">
        <title>Nonmutational mechanism of inheritance in the Archaeon Sulfolobus solfataricus.</title>
        <authorList>
            <person name="Payne S."/>
            <person name="McCarthy S."/>
            <person name="Johnson T."/>
            <person name="North E."/>
            <person name="Blum P."/>
        </authorList>
    </citation>
    <scope>NUCLEOTIDE SEQUENCE [LARGE SCALE GENOMIC DNA]</scope>
    <source>
        <strain evidence="13 24">SARC-H</strain>
        <strain evidence="14 28">SARC-I</strain>
        <strain evidence="16 29">SARC-N</strain>
        <strain evidence="17 30">SARC-O</strain>
        <strain evidence="18 25">SUL120</strain>
        <strain evidence="12 26">SULG</strain>
        <strain evidence="15 27">SULM</strain>
    </source>
</reference>
<dbReference type="InterPro" id="IPR003593">
    <property type="entry name" value="AAA+_ATPase"/>
</dbReference>
<evidence type="ECO:0000313" key="15">
    <source>
        <dbReference type="EMBL" id="AZF76430.1"/>
    </source>
</evidence>
<dbReference type="SMART" id="SM00382">
    <property type="entry name" value="AAA"/>
    <property type="match status" value="1"/>
</dbReference>
<evidence type="ECO:0000313" key="20">
    <source>
        <dbReference type="EMBL" id="SAI84352.1"/>
    </source>
</evidence>
<dbReference type="EMBL" id="CP033235">
    <property type="protein sequence ID" value="AZF68567.1"/>
    <property type="molecule type" value="Genomic_DNA"/>
</dbReference>
<dbReference type="GO" id="GO:0016887">
    <property type="term" value="F:ATP hydrolysis activity"/>
    <property type="evidence" value="ECO:0007669"/>
    <property type="project" value="InterPro"/>
</dbReference>
<dbReference type="OMA" id="DWTEKYR"/>
<dbReference type="OrthoDB" id="8658at2157"/>
<dbReference type="Proteomes" id="UP000594632">
    <property type="component" value="Chromosome"/>
</dbReference>
<comment type="function">
    <text evidence="7">Part of the RFC clamp loader complex which loads the PCNA sliding clamp onto DNA.</text>
</comment>
<dbReference type="CDD" id="cd00009">
    <property type="entry name" value="AAA"/>
    <property type="match status" value="1"/>
</dbReference>
<evidence type="ECO:0000313" key="19">
    <source>
        <dbReference type="EMBL" id="QPG51032.1"/>
    </source>
</evidence>
<gene>
    <name evidence="7" type="primary">rfcL</name>
    <name evidence="19" type="ORF">HFC64_15490</name>
    <name evidence="20" type="ORF">SSOP1_0798</name>
    <name evidence="11" type="ORF">SULA_1858</name>
    <name evidence="9" type="ORF">SULB_1859</name>
    <name evidence="10" type="ORF">SULC_1857</name>
    <name evidence="12" type="ORF">SULG_09335</name>
    <name evidence="13" type="ORF">SULH_09335</name>
    <name evidence="14" type="ORF">SULI_09335</name>
    <name evidence="15" type="ORF">SULM_09325</name>
    <name evidence="16" type="ORF">SULN_09325</name>
    <name evidence="17" type="ORF">SULO_09335</name>
    <name evidence="18" type="ORF">SULZ_09260</name>
</gene>
<dbReference type="KEGG" id="ssoa:SULA_1858"/>
<comment type="subunit">
    <text evidence="7">Heteromultimer composed of small subunits (RfcS) and large subunits (RfcL).</text>
</comment>
<dbReference type="SMR" id="A0A0E3GV66"/>
<dbReference type="InterPro" id="IPR023935">
    <property type="entry name" value="Rep_factor-C_lsu"/>
</dbReference>
<evidence type="ECO:0000259" key="8">
    <source>
        <dbReference type="SMART" id="SM00382"/>
    </source>
</evidence>
<dbReference type="Gene3D" id="3.40.50.300">
    <property type="entry name" value="P-loop containing nucleotide triphosphate hydrolases"/>
    <property type="match status" value="1"/>
</dbReference>
<evidence type="ECO:0000256" key="2">
    <source>
        <dbReference type="ARBA" id="ARBA00014793"/>
    </source>
</evidence>